<keyword evidence="3" id="KW-1185">Reference proteome</keyword>
<comment type="caution">
    <text evidence="2">The sequence shown here is derived from an EMBL/GenBank/DDBJ whole genome shotgun (WGS) entry which is preliminary data.</text>
</comment>
<dbReference type="OrthoDB" id="121140at2"/>
<feature type="transmembrane region" description="Helical" evidence="1">
    <location>
        <begin position="218"/>
        <end position="238"/>
    </location>
</feature>
<dbReference type="Proteomes" id="UP000272400">
    <property type="component" value="Unassembled WGS sequence"/>
</dbReference>
<feature type="transmembrane region" description="Helical" evidence="1">
    <location>
        <begin position="38"/>
        <end position="61"/>
    </location>
</feature>
<keyword evidence="1" id="KW-0472">Membrane</keyword>
<sequence>MRSDRARLLGGEIPLRPLNAAEMLDAALALLRRSPRAVLGPALVVVGVVQIAVTLTGYFLAGGDATGEVTPNVLLRSFGSQLVVAVTGGLVGSLAVLVLAGTFGPAIARGYFGLRITPGVLWRDVRPHLARLVVVALIVGLGSLAAGGVLLIPFVLLAVNDGSSGAGILSGVLGFPAAAAVTVWLYVLGALAAPALVLERRGIGGALARAARLVRGQWWKTFLVLLLTAVIVFLMGTALRLPFVVAEFLFFSDEPQGWAAVAALALDTVGRICGAAITTPFHAGVLALLYLDRRHRREGLDLEIQQRGEVPDEDPLAPWAVPA</sequence>
<keyword evidence="1" id="KW-0812">Transmembrane</keyword>
<proteinExistence type="predicted"/>
<keyword evidence="1" id="KW-1133">Transmembrane helix</keyword>
<feature type="transmembrane region" description="Helical" evidence="1">
    <location>
        <begin position="258"/>
        <end position="291"/>
    </location>
</feature>
<protein>
    <recommendedName>
        <fullName evidence="4">Glycerophosphoryl diester phosphodiesterase family protein</fullName>
    </recommendedName>
</protein>
<name>A0A3N1D8X4_9ACTN</name>
<dbReference type="EMBL" id="RJKE01000001">
    <property type="protein sequence ID" value="ROO89975.1"/>
    <property type="molecule type" value="Genomic_DNA"/>
</dbReference>
<accession>A0A3N1D8X4</accession>
<feature type="transmembrane region" description="Helical" evidence="1">
    <location>
        <begin position="168"/>
        <end position="197"/>
    </location>
</feature>
<dbReference type="RefSeq" id="WP_123668987.1">
    <property type="nucleotide sequence ID" value="NZ_RJKE01000001.1"/>
</dbReference>
<evidence type="ECO:0000313" key="3">
    <source>
        <dbReference type="Proteomes" id="UP000272400"/>
    </source>
</evidence>
<feature type="transmembrane region" description="Helical" evidence="1">
    <location>
        <begin position="81"/>
        <end position="108"/>
    </location>
</feature>
<evidence type="ECO:0000256" key="1">
    <source>
        <dbReference type="SAM" id="Phobius"/>
    </source>
</evidence>
<organism evidence="2 3">
    <name type="scientific">Actinocorallia herbida</name>
    <dbReference type="NCBI Taxonomy" id="58109"/>
    <lineage>
        <taxon>Bacteria</taxon>
        <taxon>Bacillati</taxon>
        <taxon>Actinomycetota</taxon>
        <taxon>Actinomycetes</taxon>
        <taxon>Streptosporangiales</taxon>
        <taxon>Thermomonosporaceae</taxon>
        <taxon>Actinocorallia</taxon>
    </lineage>
</organism>
<feature type="transmembrane region" description="Helical" evidence="1">
    <location>
        <begin position="129"/>
        <end position="156"/>
    </location>
</feature>
<evidence type="ECO:0008006" key="4">
    <source>
        <dbReference type="Google" id="ProtNLM"/>
    </source>
</evidence>
<dbReference type="AlphaFoldDB" id="A0A3N1D8X4"/>
<evidence type="ECO:0000313" key="2">
    <source>
        <dbReference type="EMBL" id="ROO89975.1"/>
    </source>
</evidence>
<gene>
    <name evidence="2" type="ORF">EDD29_7687</name>
</gene>
<reference evidence="2 3" key="1">
    <citation type="submission" date="2018-11" db="EMBL/GenBank/DDBJ databases">
        <title>Sequencing the genomes of 1000 actinobacteria strains.</title>
        <authorList>
            <person name="Klenk H.-P."/>
        </authorList>
    </citation>
    <scope>NUCLEOTIDE SEQUENCE [LARGE SCALE GENOMIC DNA]</scope>
    <source>
        <strain evidence="2 3">DSM 44254</strain>
    </source>
</reference>